<sequence length="44" mass="4933">MLCIVVIQALLLSNVNVHISLVSDPVETFKLMLQDIPNLLWSVI</sequence>
<dbReference type="AlphaFoldDB" id="A0A2A5SZA3"/>
<keyword evidence="2" id="KW-1185">Reference proteome</keyword>
<dbReference type="EMBL" id="NBYY01000037">
    <property type="protein sequence ID" value="PCS21210.1"/>
    <property type="molecule type" value="Genomic_DNA"/>
</dbReference>
<name>A0A2A5SZA3_9GAMM</name>
<proteinExistence type="predicted"/>
<reference evidence="2" key="1">
    <citation type="submission" date="2017-04" db="EMBL/GenBank/DDBJ databases">
        <title>Genome evolution of the luminous symbionts of deep sea anglerfish.</title>
        <authorList>
            <person name="Hendry T.A."/>
        </authorList>
    </citation>
    <scope>NUCLEOTIDE SEQUENCE [LARGE SCALE GENOMIC DNA]</scope>
</reference>
<evidence type="ECO:0000313" key="2">
    <source>
        <dbReference type="Proteomes" id="UP000219020"/>
    </source>
</evidence>
<comment type="caution">
    <text evidence="1">The sequence shown here is derived from an EMBL/GenBank/DDBJ whole genome shotgun (WGS) entry which is preliminary data.</text>
</comment>
<protein>
    <submittedName>
        <fullName evidence="1">Uncharacterized protein</fullName>
    </submittedName>
</protein>
<evidence type="ECO:0000313" key="1">
    <source>
        <dbReference type="EMBL" id="PCS21210.1"/>
    </source>
</evidence>
<dbReference type="Proteomes" id="UP000219020">
    <property type="component" value="Unassembled WGS sequence"/>
</dbReference>
<organism evidence="1 2">
    <name type="scientific">Candidatus Enterovibrio escicola</name>
    <dbReference type="NCBI Taxonomy" id="1927127"/>
    <lineage>
        <taxon>Bacteria</taxon>
        <taxon>Pseudomonadati</taxon>
        <taxon>Pseudomonadota</taxon>
        <taxon>Gammaproteobacteria</taxon>
        <taxon>Vibrionales</taxon>
        <taxon>Vibrionaceae</taxon>
        <taxon>Enterovibrio</taxon>
    </lineage>
</organism>
<gene>
    <name evidence="1" type="ORF">BTN49_3220</name>
</gene>
<accession>A0A2A5SZA3</accession>